<organism evidence="1 2">
    <name type="scientific">Auriscalpium vulgare</name>
    <dbReference type="NCBI Taxonomy" id="40419"/>
    <lineage>
        <taxon>Eukaryota</taxon>
        <taxon>Fungi</taxon>
        <taxon>Dikarya</taxon>
        <taxon>Basidiomycota</taxon>
        <taxon>Agaricomycotina</taxon>
        <taxon>Agaricomycetes</taxon>
        <taxon>Russulales</taxon>
        <taxon>Auriscalpiaceae</taxon>
        <taxon>Auriscalpium</taxon>
    </lineage>
</organism>
<sequence>MYSRLEITTHLHWNDEAIGLVCWIDFIGFRAKYYFQTHLHAPKTWNAAIIHPDGLGQRSLESLDDLFYQVDLCSLSTHPSESLDFKELACFLGSGHIRHIADFYDRPIACANLDWYYSAFAIDQNEAADLRANTCASIIAGVEGSVRGRVLVVKNGALGGSWAEDESIDRPQLARCLWWYHHSGSTVPEVLKERRMMAWMSSLNL</sequence>
<name>A0ACB8R1Z5_9AGAM</name>
<protein>
    <submittedName>
        <fullName evidence="1">Uncharacterized protein</fullName>
    </submittedName>
</protein>
<evidence type="ECO:0000313" key="2">
    <source>
        <dbReference type="Proteomes" id="UP000814033"/>
    </source>
</evidence>
<comment type="caution">
    <text evidence="1">The sequence shown here is derived from an EMBL/GenBank/DDBJ whole genome shotgun (WGS) entry which is preliminary data.</text>
</comment>
<evidence type="ECO:0000313" key="1">
    <source>
        <dbReference type="EMBL" id="KAI0037940.1"/>
    </source>
</evidence>
<proteinExistence type="predicted"/>
<gene>
    <name evidence="1" type="ORF">FA95DRAFT_1506302</name>
</gene>
<dbReference type="Proteomes" id="UP000814033">
    <property type="component" value="Unassembled WGS sequence"/>
</dbReference>
<reference evidence="1" key="2">
    <citation type="journal article" date="2022" name="New Phytol.">
        <title>Evolutionary transition to the ectomycorrhizal habit in the genomes of a hyperdiverse lineage of mushroom-forming fungi.</title>
        <authorList>
            <person name="Looney B."/>
            <person name="Miyauchi S."/>
            <person name="Morin E."/>
            <person name="Drula E."/>
            <person name="Courty P.E."/>
            <person name="Kohler A."/>
            <person name="Kuo A."/>
            <person name="LaButti K."/>
            <person name="Pangilinan J."/>
            <person name="Lipzen A."/>
            <person name="Riley R."/>
            <person name="Andreopoulos W."/>
            <person name="He G."/>
            <person name="Johnson J."/>
            <person name="Nolan M."/>
            <person name="Tritt A."/>
            <person name="Barry K.W."/>
            <person name="Grigoriev I.V."/>
            <person name="Nagy L.G."/>
            <person name="Hibbett D."/>
            <person name="Henrissat B."/>
            <person name="Matheny P.B."/>
            <person name="Labbe J."/>
            <person name="Martin F.M."/>
        </authorList>
    </citation>
    <scope>NUCLEOTIDE SEQUENCE</scope>
    <source>
        <strain evidence="1">FP105234-sp</strain>
    </source>
</reference>
<accession>A0ACB8R1Z5</accession>
<dbReference type="EMBL" id="MU276651">
    <property type="protein sequence ID" value="KAI0037940.1"/>
    <property type="molecule type" value="Genomic_DNA"/>
</dbReference>
<keyword evidence="2" id="KW-1185">Reference proteome</keyword>
<reference evidence="1" key="1">
    <citation type="submission" date="2021-02" db="EMBL/GenBank/DDBJ databases">
        <authorList>
            <consortium name="DOE Joint Genome Institute"/>
            <person name="Ahrendt S."/>
            <person name="Looney B.P."/>
            <person name="Miyauchi S."/>
            <person name="Morin E."/>
            <person name="Drula E."/>
            <person name="Courty P.E."/>
            <person name="Chicoki N."/>
            <person name="Fauchery L."/>
            <person name="Kohler A."/>
            <person name="Kuo A."/>
            <person name="Labutti K."/>
            <person name="Pangilinan J."/>
            <person name="Lipzen A."/>
            <person name="Riley R."/>
            <person name="Andreopoulos W."/>
            <person name="He G."/>
            <person name="Johnson J."/>
            <person name="Barry K.W."/>
            <person name="Grigoriev I.V."/>
            <person name="Nagy L."/>
            <person name="Hibbett D."/>
            <person name="Henrissat B."/>
            <person name="Matheny P.B."/>
            <person name="Labbe J."/>
            <person name="Martin F."/>
        </authorList>
    </citation>
    <scope>NUCLEOTIDE SEQUENCE</scope>
    <source>
        <strain evidence="1">FP105234-sp</strain>
    </source>
</reference>